<accession>A0A1I1ERL2</accession>
<dbReference type="GO" id="GO:0005886">
    <property type="term" value="C:plasma membrane"/>
    <property type="evidence" value="ECO:0007669"/>
    <property type="project" value="TreeGrafter"/>
</dbReference>
<dbReference type="SMART" id="SM00028">
    <property type="entry name" value="TPR"/>
    <property type="match status" value="5"/>
</dbReference>
<feature type="transmembrane region" description="Helical" evidence="4">
    <location>
        <begin position="9"/>
        <end position="25"/>
    </location>
</feature>
<dbReference type="AlphaFoldDB" id="A0A1I1ERL2"/>
<dbReference type="Gene3D" id="3.30.70.270">
    <property type="match status" value="1"/>
</dbReference>
<evidence type="ECO:0000313" key="6">
    <source>
        <dbReference type="EMBL" id="SFB89774.1"/>
    </source>
</evidence>
<dbReference type="GO" id="GO:1902201">
    <property type="term" value="P:negative regulation of bacterial-type flagellum-dependent cell motility"/>
    <property type="evidence" value="ECO:0007669"/>
    <property type="project" value="TreeGrafter"/>
</dbReference>
<dbReference type="PANTHER" id="PTHR45138">
    <property type="entry name" value="REGULATORY COMPONENTS OF SENSORY TRANSDUCTION SYSTEM"/>
    <property type="match status" value="1"/>
</dbReference>
<evidence type="ECO:0000313" key="7">
    <source>
        <dbReference type="Proteomes" id="UP000198862"/>
    </source>
</evidence>
<protein>
    <recommendedName>
        <fullName evidence="2">diguanylate cyclase</fullName>
        <ecNumber evidence="2">2.7.7.65</ecNumber>
    </recommendedName>
</protein>
<dbReference type="PROSITE" id="PS50887">
    <property type="entry name" value="GGDEF"/>
    <property type="match status" value="1"/>
</dbReference>
<dbReference type="InterPro" id="IPR043128">
    <property type="entry name" value="Rev_trsase/Diguanyl_cyclase"/>
</dbReference>
<feature type="domain" description="GGDEF" evidence="5">
    <location>
        <begin position="504"/>
        <end position="637"/>
    </location>
</feature>
<organism evidence="6 7">
    <name type="scientific">Pseudoalteromonas denitrificans DSM 6059</name>
    <dbReference type="NCBI Taxonomy" id="1123010"/>
    <lineage>
        <taxon>Bacteria</taxon>
        <taxon>Pseudomonadati</taxon>
        <taxon>Pseudomonadota</taxon>
        <taxon>Gammaproteobacteria</taxon>
        <taxon>Alteromonadales</taxon>
        <taxon>Pseudoalteromonadaceae</taxon>
        <taxon>Pseudoalteromonas</taxon>
    </lineage>
</organism>
<dbReference type="Pfam" id="PF00990">
    <property type="entry name" value="GGDEF"/>
    <property type="match status" value="1"/>
</dbReference>
<dbReference type="InterPro" id="IPR019734">
    <property type="entry name" value="TPR_rpt"/>
</dbReference>
<evidence type="ECO:0000256" key="4">
    <source>
        <dbReference type="SAM" id="Phobius"/>
    </source>
</evidence>
<dbReference type="Proteomes" id="UP000198862">
    <property type="component" value="Unassembled WGS sequence"/>
</dbReference>
<evidence type="ECO:0000256" key="2">
    <source>
        <dbReference type="ARBA" id="ARBA00012528"/>
    </source>
</evidence>
<keyword evidence="4" id="KW-0812">Transmembrane</keyword>
<dbReference type="InterPro" id="IPR029787">
    <property type="entry name" value="Nucleotide_cyclase"/>
</dbReference>
<proteinExistence type="predicted"/>
<dbReference type="SUPFAM" id="SSF48452">
    <property type="entry name" value="TPR-like"/>
    <property type="match status" value="2"/>
</dbReference>
<dbReference type="CDD" id="cd01949">
    <property type="entry name" value="GGDEF"/>
    <property type="match status" value="1"/>
</dbReference>
<comment type="catalytic activity">
    <reaction evidence="3">
        <text>2 GTP = 3',3'-c-di-GMP + 2 diphosphate</text>
        <dbReference type="Rhea" id="RHEA:24898"/>
        <dbReference type="ChEBI" id="CHEBI:33019"/>
        <dbReference type="ChEBI" id="CHEBI:37565"/>
        <dbReference type="ChEBI" id="CHEBI:58805"/>
        <dbReference type="EC" id="2.7.7.65"/>
    </reaction>
</comment>
<dbReference type="NCBIfam" id="TIGR00254">
    <property type="entry name" value="GGDEF"/>
    <property type="match status" value="1"/>
</dbReference>
<dbReference type="PANTHER" id="PTHR45138:SF9">
    <property type="entry name" value="DIGUANYLATE CYCLASE DGCM-RELATED"/>
    <property type="match status" value="1"/>
</dbReference>
<keyword evidence="7" id="KW-1185">Reference proteome</keyword>
<evidence type="ECO:0000259" key="5">
    <source>
        <dbReference type="PROSITE" id="PS50887"/>
    </source>
</evidence>
<dbReference type="InterPro" id="IPR050469">
    <property type="entry name" value="Diguanylate_Cyclase"/>
</dbReference>
<evidence type="ECO:0000256" key="1">
    <source>
        <dbReference type="ARBA" id="ARBA00001946"/>
    </source>
</evidence>
<evidence type="ECO:0000256" key="3">
    <source>
        <dbReference type="ARBA" id="ARBA00034247"/>
    </source>
</evidence>
<dbReference type="GO" id="GO:0043709">
    <property type="term" value="P:cell adhesion involved in single-species biofilm formation"/>
    <property type="evidence" value="ECO:0007669"/>
    <property type="project" value="TreeGrafter"/>
</dbReference>
<dbReference type="SMART" id="SM00267">
    <property type="entry name" value="GGDEF"/>
    <property type="match status" value="1"/>
</dbReference>
<dbReference type="GO" id="GO:0052621">
    <property type="term" value="F:diguanylate cyclase activity"/>
    <property type="evidence" value="ECO:0007669"/>
    <property type="project" value="UniProtKB-EC"/>
</dbReference>
<keyword evidence="4" id="KW-0472">Membrane</keyword>
<dbReference type="Gene3D" id="1.25.40.10">
    <property type="entry name" value="Tetratricopeptide repeat domain"/>
    <property type="match status" value="2"/>
</dbReference>
<dbReference type="EMBL" id="FOLO01000002">
    <property type="protein sequence ID" value="SFB89774.1"/>
    <property type="molecule type" value="Genomic_DNA"/>
</dbReference>
<gene>
    <name evidence="6" type="ORF">SAMN02745724_00409</name>
</gene>
<name>A0A1I1ERL2_9GAMM</name>
<reference evidence="6 7" key="1">
    <citation type="submission" date="2016-10" db="EMBL/GenBank/DDBJ databases">
        <authorList>
            <person name="de Groot N.N."/>
        </authorList>
    </citation>
    <scope>NUCLEOTIDE SEQUENCE [LARGE SCALE GENOMIC DNA]</scope>
    <source>
        <strain evidence="6 7">DSM 6059</strain>
    </source>
</reference>
<keyword evidence="4" id="KW-1133">Transmembrane helix</keyword>
<dbReference type="SUPFAM" id="SSF55073">
    <property type="entry name" value="Nucleotide cyclase"/>
    <property type="match status" value="1"/>
</dbReference>
<dbReference type="STRING" id="1123010.SAMN02745724_00409"/>
<feature type="transmembrane region" description="Helical" evidence="4">
    <location>
        <begin position="441"/>
        <end position="460"/>
    </location>
</feature>
<dbReference type="InterPro" id="IPR011990">
    <property type="entry name" value="TPR-like_helical_dom_sf"/>
</dbReference>
<dbReference type="EC" id="2.7.7.65" evidence="2"/>
<sequence>MLLIHIKKLLVIIVQLILLFFIMFYCLKTSAIESHPVWLQESLDKADKLNDKNPHLAHEFVKNLKKNHSNKFSDFDFAAIYSRLATYQYYFGNFDESLTLISKSKKYMPVLKGKTGVEILLTYGSVLDAQGSADAAITVFHQAIDLAKSAQNNELISESYNVLAAIYAVNHNDIEALKYFNKAYILIAASKNELKMAYLKLNMANSYTYIKDFKKAILLQNEAIDYFKSNEYFYDEMLTIESQATTYLFAKNYDKALLSYQKVLELSKSFNDQNSQLFAFSGLSKVFLKKEEYEKSFLYWSKADELIYKVNSPYSYSSHLLIKAKLAIIKNKIKKATTAIKEAEVYLSKLDKDKNVNLFVTYFDIKIDIAMSRNDFKSAYLLLKKSSELYDNYHDVIRENTRSKYKIMFDTEQAELKNQLLEKDKKLAATELENSSHKNQIQNLVIIIAVLFIIILVYLFHKQIKTSKKLNRLANTDELTQLANRRYSFYYAERALKQSQLTAQNFSIIIFDIDHFKYVNDTFGHLAGDNVLIAVAKVASGYIREKDVLGRVGGEEFLAVLSGASSAQAYVIAQRIKLAIEDLSLEYDNRVIKVTASFGIAQFSEKQNDFVSLFQHADEYLYKAKNKGRNCIVSEFT</sequence>
<dbReference type="InterPro" id="IPR000160">
    <property type="entry name" value="GGDEF_dom"/>
</dbReference>
<dbReference type="FunFam" id="3.30.70.270:FF:000001">
    <property type="entry name" value="Diguanylate cyclase domain protein"/>
    <property type="match status" value="1"/>
</dbReference>
<comment type="cofactor">
    <cofactor evidence="1">
        <name>Mg(2+)</name>
        <dbReference type="ChEBI" id="CHEBI:18420"/>
    </cofactor>
</comment>